<dbReference type="NCBIfam" id="TIGR01352">
    <property type="entry name" value="tonB_Cterm"/>
    <property type="match status" value="1"/>
</dbReference>
<dbReference type="InterPro" id="IPR037682">
    <property type="entry name" value="TonB_C"/>
</dbReference>
<dbReference type="PANTHER" id="PTHR33446">
    <property type="entry name" value="PROTEIN TONB-RELATED"/>
    <property type="match status" value="1"/>
</dbReference>
<feature type="domain" description="TonB C-terminal" evidence="11">
    <location>
        <begin position="132"/>
        <end position="219"/>
    </location>
</feature>
<evidence type="ECO:0000256" key="2">
    <source>
        <dbReference type="ARBA" id="ARBA00006555"/>
    </source>
</evidence>
<proteinExistence type="inferred from homology"/>
<dbReference type="KEGG" id="tal:Thal_0171"/>
<dbReference type="InterPro" id="IPR006260">
    <property type="entry name" value="TonB/TolA_C"/>
</dbReference>
<keyword evidence="8" id="KW-1133">Transmembrane helix</keyword>
<dbReference type="GO" id="GO:0031992">
    <property type="term" value="F:energy transducer activity"/>
    <property type="evidence" value="ECO:0007669"/>
    <property type="project" value="TreeGrafter"/>
</dbReference>
<dbReference type="Pfam" id="PF03544">
    <property type="entry name" value="TonB_C"/>
    <property type="match status" value="1"/>
</dbReference>
<dbReference type="InterPro" id="IPR051045">
    <property type="entry name" value="TonB-dependent_transducer"/>
</dbReference>
<evidence type="ECO:0000256" key="1">
    <source>
        <dbReference type="ARBA" id="ARBA00004383"/>
    </source>
</evidence>
<evidence type="ECO:0000256" key="4">
    <source>
        <dbReference type="ARBA" id="ARBA00022475"/>
    </source>
</evidence>
<dbReference type="STRING" id="638303.Thal_0171"/>
<dbReference type="OrthoDB" id="15637at2"/>
<keyword evidence="5" id="KW-0997">Cell inner membrane</keyword>
<evidence type="ECO:0000313" key="12">
    <source>
        <dbReference type="EMBL" id="ADC88807.1"/>
    </source>
</evidence>
<evidence type="ECO:0000256" key="9">
    <source>
        <dbReference type="ARBA" id="ARBA00023136"/>
    </source>
</evidence>
<dbReference type="SUPFAM" id="SSF74653">
    <property type="entry name" value="TolA/TonB C-terminal domain"/>
    <property type="match status" value="1"/>
</dbReference>
<dbReference type="RefSeq" id="WP_012991214.1">
    <property type="nucleotide sequence ID" value="NC_013894.1"/>
</dbReference>
<keyword evidence="9" id="KW-0472">Membrane</keyword>
<name>D3SNS0_THEAH</name>
<keyword evidence="4" id="KW-1003">Cell membrane</keyword>
<sequence length="219" mass="23987">MISRGALLLSAVAHALVLVHLHLTPPLPQTAPEGRVLLVNLTDLQQVSAPAKAFPKSAHKERRSSVRSLTPSSVKSDHQTPSAQKEFQVSQGNQTPAAAVTEKEASKSESVAEEPPKRVFSPEEAGEEYLKNYGQLVRDAVARYLSYPPLAKRMGWEGKVILRIVLDKEGKLLDLTIQKSSGYQLLDQAALEAVERAHSFFPKPGIKVVILLPVAFRLE</sequence>
<dbReference type="Gene3D" id="3.30.1150.10">
    <property type="match status" value="1"/>
</dbReference>
<dbReference type="Proteomes" id="UP000002043">
    <property type="component" value="Chromosome"/>
</dbReference>
<dbReference type="HOGENOM" id="CLU_1260951_0_0_0"/>
<protein>
    <submittedName>
        <fullName evidence="12">TonB family protein</fullName>
    </submittedName>
</protein>
<keyword evidence="7" id="KW-0653">Protein transport</keyword>
<dbReference type="EMBL" id="CP001931">
    <property type="protein sequence ID" value="ADC88807.1"/>
    <property type="molecule type" value="Genomic_DNA"/>
</dbReference>
<dbReference type="AlphaFoldDB" id="D3SNS0"/>
<evidence type="ECO:0000259" key="11">
    <source>
        <dbReference type="PROSITE" id="PS52015"/>
    </source>
</evidence>
<keyword evidence="3" id="KW-0813">Transport</keyword>
<dbReference type="eggNOG" id="COG0810">
    <property type="taxonomic scope" value="Bacteria"/>
</dbReference>
<accession>D3SNS0</accession>
<evidence type="ECO:0000256" key="7">
    <source>
        <dbReference type="ARBA" id="ARBA00022927"/>
    </source>
</evidence>
<keyword evidence="6" id="KW-0812">Transmembrane</keyword>
<dbReference type="GO" id="GO:0098797">
    <property type="term" value="C:plasma membrane protein complex"/>
    <property type="evidence" value="ECO:0007669"/>
    <property type="project" value="TreeGrafter"/>
</dbReference>
<dbReference type="GO" id="GO:0015031">
    <property type="term" value="P:protein transport"/>
    <property type="evidence" value="ECO:0007669"/>
    <property type="project" value="UniProtKB-KW"/>
</dbReference>
<dbReference type="GO" id="GO:0055085">
    <property type="term" value="P:transmembrane transport"/>
    <property type="evidence" value="ECO:0007669"/>
    <property type="project" value="InterPro"/>
</dbReference>
<evidence type="ECO:0000256" key="10">
    <source>
        <dbReference type="SAM" id="MobiDB-lite"/>
    </source>
</evidence>
<comment type="subcellular location">
    <subcellularLocation>
        <location evidence="1">Cell inner membrane</location>
        <topology evidence="1">Single-pass membrane protein</topology>
        <orientation evidence="1">Periplasmic side</orientation>
    </subcellularLocation>
</comment>
<feature type="compositionally biased region" description="Polar residues" evidence="10">
    <location>
        <begin position="66"/>
        <end position="96"/>
    </location>
</feature>
<gene>
    <name evidence="12" type="ordered locus">Thal_0171</name>
</gene>
<keyword evidence="13" id="KW-1185">Reference proteome</keyword>
<evidence type="ECO:0000313" key="13">
    <source>
        <dbReference type="Proteomes" id="UP000002043"/>
    </source>
</evidence>
<evidence type="ECO:0000256" key="8">
    <source>
        <dbReference type="ARBA" id="ARBA00022989"/>
    </source>
</evidence>
<evidence type="ECO:0000256" key="3">
    <source>
        <dbReference type="ARBA" id="ARBA00022448"/>
    </source>
</evidence>
<dbReference type="PANTHER" id="PTHR33446:SF2">
    <property type="entry name" value="PROTEIN TONB"/>
    <property type="match status" value="1"/>
</dbReference>
<organism evidence="12 13">
    <name type="scientific">Thermocrinis albus (strain DSM 14484 / JCM 11386 / HI 11/12)</name>
    <dbReference type="NCBI Taxonomy" id="638303"/>
    <lineage>
        <taxon>Bacteria</taxon>
        <taxon>Pseudomonadati</taxon>
        <taxon>Aquificota</taxon>
        <taxon>Aquificia</taxon>
        <taxon>Aquificales</taxon>
        <taxon>Aquificaceae</taxon>
        <taxon>Thermocrinis</taxon>
    </lineage>
</organism>
<evidence type="ECO:0000256" key="6">
    <source>
        <dbReference type="ARBA" id="ARBA00022692"/>
    </source>
</evidence>
<dbReference type="PROSITE" id="PS52015">
    <property type="entry name" value="TONB_CTD"/>
    <property type="match status" value="1"/>
</dbReference>
<feature type="region of interest" description="Disordered" evidence="10">
    <location>
        <begin position="51"/>
        <end position="123"/>
    </location>
</feature>
<evidence type="ECO:0000256" key="5">
    <source>
        <dbReference type="ARBA" id="ARBA00022519"/>
    </source>
</evidence>
<reference evidence="13" key="1">
    <citation type="journal article" date="2010" name="Stand. Genomic Sci.">
        <title>Complete genome sequence of Thermocrinis albus type strain (HI 11/12T).</title>
        <authorList>
            <person name="Wirth R."/>
            <person name="Sikorski J."/>
            <person name="Brambilla E."/>
            <person name="Misra M."/>
            <person name="Lapidus A."/>
            <person name="Copeland A."/>
            <person name="Nolan M."/>
            <person name="Lucas S."/>
            <person name="Chen F."/>
            <person name="Tice H."/>
            <person name="Cheng J.F."/>
            <person name="Han C."/>
            <person name="Detter J.C."/>
            <person name="Tapia R."/>
            <person name="Bruce D."/>
            <person name="Goodwin L."/>
            <person name="Pitluck S."/>
            <person name="Pati A."/>
            <person name="Anderson I."/>
            <person name="Ivanova N."/>
            <person name="Mavromatis K."/>
            <person name="Mikhailova N."/>
            <person name="Chen A."/>
            <person name="Palaniappan K."/>
            <person name="Bilek Y."/>
            <person name="Hader T."/>
            <person name="Land M."/>
            <person name="Hauser L."/>
            <person name="Chang Y.J."/>
            <person name="Jeffries C.D."/>
            <person name="Tindall B.J."/>
            <person name="Rohde M."/>
            <person name="Goker M."/>
            <person name="Bristow J."/>
            <person name="Eisen J.A."/>
            <person name="Markowitz V."/>
            <person name="Hugenholtz P."/>
            <person name="Kyrpides N.C."/>
            <person name="Klenk H.P."/>
        </authorList>
    </citation>
    <scope>NUCLEOTIDE SEQUENCE [LARGE SCALE GENOMIC DNA]</scope>
    <source>
        <strain evidence="13">DSM 14484 / JCM 11386 / HI 11/12</strain>
    </source>
</reference>
<comment type="similarity">
    <text evidence="2">Belongs to the TonB family.</text>
</comment>